<comment type="caution">
    <text evidence="1">The sequence shown here is derived from an EMBL/GenBank/DDBJ whole genome shotgun (WGS) entry which is preliminary data.</text>
</comment>
<gene>
    <name evidence="1" type="ORF">P2L57_20615</name>
</gene>
<name>A0ABT5Z2N1_9ACTN</name>
<reference evidence="1 2" key="1">
    <citation type="submission" date="2023-03" db="EMBL/GenBank/DDBJ databases">
        <title>Draft genome sequence of type strain Streptomyces ferralitis JCM 14344.</title>
        <authorList>
            <person name="Klaysubun C."/>
            <person name="Duangmal K."/>
        </authorList>
    </citation>
    <scope>NUCLEOTIDE SEQUENCE [LARGE SCALE GENOMIC DNA]</scope>
    <source>
        <strain evidence="1 2">JCM 14344</strain>
    </source>
</reference>
<accession>A0ABT5Z2N1</accession>
<sequence>MCSRPPSLSLAGSKKGEGNFRLTMEFAPKAKVPTRIDALIRDEGGRHFDTWRAEYPEVIPWLDKQLAVNARQVSAPRSPQAWIRVRGGCG</sequence>
<keyword evidence="2" id="KW-1185">Reference proteome</keyword>
<dbReference type="RefSeq" id="WP_275816646.1">
    <property type="nucleotide sequence ID" value="NZ_BAAANM010000007.1"/>
</dbReference>
<evidence type="ECO:0000313" key="2">
    <source>
        <dbReference type="Proteomes" id="UP001220022"/>
    </source>
</evidence>
<evidence type="ECO:0000313" key="1">
    <source>
        <dbReference type="EMBL" id="MDF2258033.1"/>
    </source>
</evidence>
<dbReference type="Proteomes" id="UP001220022">
    <property type="component" value="Unassembled WGS sequence"/>
</dbReference>
<organism evidence="1 2">
    <name type="scientific">Streptantibioticus ferralitis</name>
    <dbReference type="NCBI Taxonomy" id="236510"/>
    <lineage>
        <taxon>Bacteria</taxon>
        <taxon>Bacillati</taxon>
        <taxon>Actinomycetota</taxon>
        <taxon>Actinomycetes</taxon>
        <taxon>Kitasatosporales</taxon>
        <taxon>Streptomycetaceae</taxon>
        <taxon>Streptantibioticus</taxon>
    </lineage>
</organism>
<proteinExistence type="predicted"/>
<dbReference type="EMBL" id="JARHTQ010000013">
    <property type="protein sequence ID" value="MDF2258033.1"/>
    <property type="molecule type" value="Genomic_DNA"/>
</dbReference>
<protein>
    <submittedName>
        <fullName evidence="1">Uncharacterized protein</fullName>
    </submittedName>
</protein>